<dbReference type="PROSITE" id="PS50889">
    <property type="entry name" value="S4"/>
    <property type="match status" value="1"/>
</dbReference>
<feature type="compositionally biased region" description="Basic and acidic residues" evidence="7">
    <location>
        <begin position="312"/>
        <end position="323"/>
    </location>
</feature>
<dbReference type="PANTHER" id="PTHR21600:SF44">
    <property type="entry name" value="RIBOSOMAL LARGE SUBUNIT PSEUDOURIDINE SYNTHASE D"/>
    <property type="match status" value="1"/>
</dbReference>
<reference evidence="9 10" key="1">
    <citation type="journal article" date="2019" name="Nat. Microbiol.">
        <title>Mediterranean grassland soil C-N compound turnover is dependent on rainfall and depth, and is mediated by genomically divergent microorganisms.</title>
        <authorList>
            <person name="Diamond S."/>
            <person name="Andeer P.F."/>
            <person name="Li Z."/>
            <person name="Crits-Christoph A."/>
            <person name="Burstein D."/>
            <person name="Anantharaman K."/>
            <person name="Lane K.R."/>
            <person name="Thomas B.C."/>
            <person name="Pan C."/>
            <person name="Northen T.R."/>
            <person name="Banfield J.F."/>
        </authorList>
    </citation>
    <scope>NUCLEOTIDE SEQUENCE [LARGE SCALE GENOMIC DNA]</scope>
    <source>
        <strain evidence="9">NP_3</strain>
    </source>
</reference>
<evidence type="ECO:0000313" key="9">
    <source>
        <dbReference type="EMBL" id="TMI87960.1"/>
    </source>
</evidence>
<keyword evidence="3 6" id="KW-0413">Isomerase</keyword>
<dbReference type="InterPro" id="IPR050188">
    <property type="entry name" value="RluA_PseudoU_synthase"/>
</dbReference>
<evidence type="ECO:0000256" key="5">
    <source>
        <dbReference type="PROSITE-ProRule" id="PRU00182"/>
    </source>
</evidence>
<comment type="similarity">
    <text evidence="2 6">Belongs to the pseudouridine synthase RluA family.</text>
</comment>
<dbReference type="SUPFAM" id="SSF55120">
    <property type="entry name" value="Pseudouridine synthase"/>
    <property type="match status" value="1"/>
</dbReference>
<dbReference type="CDD" id="cd02869">
    <property type="entry name" value="PseudoU_synth_RluA_like"/>
    <property type="match status" value="1"/>
</dbReference>
<dbReference type="PANTHER" id="PTHR21600">
    <property type="entry name" value="MITOCHONDRIAL RNA PSEUDOURIDINE SYNTHASE"/>
    <property type="match status" value="1"/>
</dbReference>
<dbReference type="GO" id="GO:0120159">
    <property type="term" value="F:rRNA pseudouridine synthase activity"/>
    <property type="evidence" value="ECO:0007669"/>
    <property type="project" value="UniProtKB-ARBA"/>
</dbReference>
<dbReference type="InterPro" id="IPR006145">
    <property type="entry name" value="PsdUridine_synth_RsuA/RluA"/>
</dbReference>
<keyword evidence="5" id="KW-0694">RNA-binding</keyword>
<sequence>MGPTADPHPRAHAAFEAAAGDRGRRLDVTIADRLPRYSRSRAAHLAGRGQVLVDREPRKPAFRLQPGQRVQVLAPPADPLLALPEAIPLAVVYEDADVLVIDKPAGLTVHPAPGHPGGTLVNAVLARAPGISGIGGALRPGIVHRLDKDTSGLLVVAKTDTAYRSLSAQLRARTMGRVYLALVRGTVAANSGVISAPVGRHPTHRTRMAVVPRGRPAVTVYRVRERLHGATLLECRLETGRTHQIRVHLLHAGHPVLGDPVYGGAGVRGLERQALHAARLEFLHPRTGKRLVFDAPLPGDIHALLDRLRREAAAPAPRHDSAHPHPAAGRARKNAKTRARTAGAPRHPPR</sequence>
<dbReference type="CDD" id="cd00165">
    <property type="entry name" value="S4"/>
    <property type="match status" value="1"/>
</dbReference>
<comment type="catalytic activity">
    <reaction evidence="1 6">
        <text>a uridine in RNA = a pseudouridine in RNA</text>
        <dbReference type="Rhea" id="RHEA:48348"/>
        <dbReference type="Rhea" id="RHEA-COMP:12068"/>
        <dbReference type="Rhea" id="RHEA-COMP:12069"/>
        <dbReference type="ChEBI" id="CHEBI:65314"/>
        <dbReference type="ChEBI" id="CHEBI:65315"/>
    </reaction>
</comment>
<dbReference type="InterPro" id="IPR020103">
    <property type="entry name" value="PsdUridine_synth_cat_dom_sf"/>
</dbReference>
<dbReference type="InterPro" id="IPR036986">
    <property type="entry name" value="S4_RNA-bd_sf"/>
</dbReference>
<protein>
    <recommendedName>
        <fullName evidence="6">Pseudouridine synthase</fullName>
        <ecNumber evidence="6">5.4.99.-</ecNumber>
    </recommendedName>
</protein>
<evidence type="ECO:0000259" key="8">
    <source>
        <dbReference type="SMART" id="SM00363"/>
    </source>
</evidence>
<feature type="compositionally biased region" description="Basic residues" evidence="7">
    <location>
        <begin position="330"/>
        <end position="339"/>
    </location>
</feature>
<evidence type="ECO:0000256" key="7">
    <source>
        <dbReference type="SAM" id="MobiDB-lite"/>
    </source>
</evidence>
<evidence type="ECO:0000313" key="10">
    <source>
        <dbReference type="Proteomes" id="UP000318509"/>
    </source>
</evidence>
<dbReference type="PROSITE" id="PS01129">
    <property type="entry name" value="PSI_RLU"/>
    <property type="match status" value="1"/>
</dbReference>
<evidence type="ECO:0000256" key="1">
    <source>
        <dbReference type="ARBA" id="ARBA00000073"/>
    </source>
</evidence>
<feature type="active site" evidence="4">
    <location>
        <position position="147"/>
    </location>
</feature>
<evidence type="ECO:0000256" key="2">
    <source>
        <dbReference type="ARBA" id="ARBA00010876"/>
    </source>
</evidence>
<evidence type="ECO:0000256" key="3">
    <source>
        <dbReference type="ARBA" id="ARBA00023235"/>
    </source>
</evidence>
<dbReference type="GO" id="GO:0000455">
    <property type="term" value="P:enzyme-directed rRNA pseudouridine synthesis"/>
    <property type="evidence" value="ECO:0007669"/>
    <property type="project" value="TreeGrafter"/>
</dbReference>
<organism evidence="9 10">
    <name type="scientific">Candidatus Segetimicrobium genomatis</name>
    <dbReference type="NCBI Taxonomy" id="2569760"/>
    <lineage>
        <taxon>Bacteria</taxon>
        <taxon>Bacillati</taxon>
        <taxon>Candidatus Sysuimicrobiota</taxon>
        <taxon>Candidatus Sysuimicrobiia</taxon>
        <taxon>Candidatus Sysuimicrobiales</taxon>
        <taxon>Candidatus Segetimicrobiaceae</taxon>
        <taxon>Candidatus Segetimicrobium</taxon>
    </lineage>
</organism>
<evidence type="ECO:0000256" key="4">
    <source>
        <dbReference type="PIRSR" id="PIRSR606225-1"/>
    </source>
</evidence>
<dbReference type="Proteomes" id="UP000318509">
    <property type="component" value="Unassembled WGS sequence"/>
</dbReference>
<dbReference type="InterPro" id="IPR006225">
    <property type="entry name" value="PsdUridine_synth_RluC/D"/>
</dbReference>
<dbReference type="EC" id="5.4.99.-" evidence="6"/>
<dbReference type="AlphaFoldDB" id="A0A537JWU8"/>
<dbReference type="GO" id="GO:0003723">
    <property type="term" value="F:RNA binding"/>
    <property type="evidence" value="ECO:0007669"/>
    <property type="project" value="UniProtKB-KW"/>
</dbReference>
<name>A0A537JWU8_9BACT</name>
<gene>
    <name evidence="9" type="ORF">E6H00_14080</name>
</gene>
<dbReference type="Gene3D" id="3.10.290.10">
    <property type="entry name" value="RNA-binding S4 domain"/>
    <property type="match status" value="1"/>
</dbReference>
<feature type="region of interest" description="Disordered" evidence="7">
    <location>
        <begin position="312"/>
        <end position="350"/>
    </location>
</feature>
<accession>A0A537JWU8</accession>
<proteinExistence type="inferred from homology"/>
<dbReference type="SMART" id="SM00363">
    <property type="entry name" value="S4"/>
    <property type="match status" value="1"/>
</dbReference>
<comment type="caution">
    <text evidence="9">The sequence shown here is derived from an EMBL/GenBank/DDBJ whole genome shotgun (WGS) entry which is preliminary data.</text>
</comment>
<dbReference type="SUPFAM" id="SSF55174">
    <property type="entry name" value="Alpha-L RNA-binding motif"/>
    <property type="match status" value="1"/>
</dbReference>
<evidence type="ECO:0000256" key="6">
    <source>
        <dbReference type="RuleBase" id="RU362028"/>
    </source>
</evidence>
<feature type="domain" description="RNA-binding S4" evidence="8">
    <location>
        <begin position="24"/>
        <end position="88"/>
    </location>
</feature>
<dbReference type="NCBIfam" id="TIGR00005">
    <property type="entry name" value="rluA_subfam"/>
    <property type="match status" value="1"/>
</dbReference>
<dbReference type="InterPro" id="IPR006224">
    <property type="entry name" value="PsdUridine_synth_RluA-like_CS"/>
</dbReference>
<dbReference type="Pfam" id="PF01479">
    <property type="entry name" value="S4"/>
    <property type="match status" value="1"/>
</dbReference>
<dbReference type="Pfam" id="PF00849">
    <property type="entry name" value="PseudoU_synth_2"/>
    <property type="match status" value="1"/>
</dbReference>
<dbReference type="Gene3D" id="3.30.2350.10">
    <property type="entry name" value="Pseudouridine synthase"/>
    <property type="match status" value="1"/>
</dbReference>
<dbReference type="InterPro" id="IPR002942">
    <property type="entry name" value="S4_RNA-bd"/>
</dbReference>
<comment type="function">
    <text evidence="6">Responsible for synthesis of pseudouridine from uracil.</text>
</comment>
<dbReference type="EMBL" id="VBAK01000148">
    <property type="protein sequence ID" value="TMI87960.1"/>
    <property type="molecule type" value="Genomic_DNA"/>
</dbReference>